<keyword evidence="4 6" id="KW-1133">Transmembrane helix</keyword>
<evidence type="ECO:0000313" key="9">
    <source>
        <dbReference type="Proteomes" id="UP000198773"/>
    </source>
</evidence>
<organism evidence="8 9">
    <name type="scientific">Alkalimonas amylolytica</name>
    <dbReference type="NCBI Taxonomy" id="152573"/>
    <lineage>
        <taxon>Bacteria</taxon>
        <taxon>Pseudomonadati</taxon>
        <taxon>Pseudomonadota</taxon>
        <taxon>Gammaproteobacteria</taxon>
        <taxon>Alkalimonas</taxon>
    </lineage>
</organism>
<feature type="transmembrane region" description="Helical" evidence="6">
    <location>
        <begin position="219"/>
        <end position="238"/>
    </location>
</feature>
<proteinExistence type="predicted"/>
<dbReference type="InterPro" id="IPR037185">
    <property type="entry name" value="EmrE-like"/>
</dbReference>
<feature type="transmembrane region" description="Helical" evidence="6">
    <location>
        <begin position="160"/>
        <end position="179"/>
    </location>
</feature>
<feature type="domain" description="EamA" evidence="7">
    <location>
        <begin position="161"/>
        <end position="297"/>
    </location>
</feature>
<evidence type="ECO:0000256" key="6">
    <source>
        <dbReference type="SAM" id="Phobius"/>
    </source>
</evidence>
<keyword evidence="2" id="KW-1003">Cell membrane</keyword>
<feature type="transmembrane region" description="Helical" evidence="6">
    <location>
        <begin position="283"/>
        <end position="305"/>
    </location>
</feature>
<feature type="transmembrane region" description="Helical" evidence="6">
    <location>
        <begin position="35"/>
        <end position="59"/>
    </location>
</feature>
<evidence type="ECO:0000256" key="2">
    <source>
        <dbReference type="ARBA" id="ARBA00022475"/>
    </source>
</evidence>
<keyword evidence="5 6" id="KW-0472">Membrane</keyword>
<keyword evidence="3 6" id="KW-0812">Transmembrane</keyword>
<protein>
    <submittedName>
        <fullName evidence="8">EamA domain-containing membrane protein RarD</fullName>
    </submittedName>
</protein>
<dbReference type="GO" id="GO:0005886">
    <property type="term" value="C:plasma membrane"/>
    <property type="evidence" value="ECO:0007669"/>
    <property type="project" value="UniProtKB-SubCell"/>
</dbReference>
<dbReference type="AlphaFoldDB" id="A0A1H3Z5Z5"/>
<dbReference type="InterPro" id="IPR000620">
    <property type="entry name" value="EamA_dom"/>
</dbReference>
<evidence type="ECO:0000256" key="4">
    <source>
        <dbReference type="ARBA" id="ARBA00022989"/>
    </source>
</evidence>
<name>A0A1H3Z5Z5_ALKAM</name>
<comment type="subcellular location">
    <subcellularLocation>
        <location evidence="1">Cell membrane</location>
        <topology evidence="1">Multi-pass membrane protein</topology>
    </subcellularLocation>
</comment>
<dbReference type="OrthoDB" id="8479066at2"/>
<feature type="transmembrane region" description="Helical" evidence="6">
    <location>
        <begin position="191"/>
        <end position="207"/>
    </location>
</feature>
<dbReference type="RefSeq" id="WP_091339729.1">
    <property type="nucleotide sequence ID" value="NZ_FNRM01000002.1"/>
</dbReference>
<evidence type="ECO:0000256" key="3">
    <source>
        <dbReference type="ARBA" id="ARBA00022692"/>
    </source>
</evidence>
<sequence length="323" mass="35562">MHQVSGRALLGFSLAFTTAVLWGILPIVLKVLLDFLTASTLTGIRFLVAALMVGAWLVWQGQWPRLSLLSRQGILLLLVAIAGLLANYLMYMSGLNYLTAETGQLLIQLAPFLMMLGGVWIFQERLQFWQKVGAATLLAGLLLFFNERLLDLLTSISEESIGLLLIIGAAVTWAAYALAQKQLLVHYSSKQIMVLIYCAGALVFMPLSDLQPLLQLTGWHWAFLLFCCLNTVVAYGAFAEAMHHWEASKVSAVLAITPLVTIVVAKGLHALQPDWLSPEPLNAWAIIGACLVVVGSMTTALSPLWGQYHARYSARQQQKRRSL</sequence>
<feature type="transmembrane region" description="Helical" evidence="6">
    <location>
        <begin position="250"/>
        <end position="271"/>
    </location>
</feature>
<dbReference type="Pfam" id="PF00892">
    <property type="entry name" value="EamA"/>
    <property type="match status" value="2"/>
</dbReference>
<dbReference type="PANTHER" id="PTHR32322:SF18">
    <property type="entry name" value="S-ADENOSYLMETHIONINE_S-ADENOSYLHOMOCYSTEINE TRANSPORTER"/>
    <property type="match status" value="1"/>
</dbReference>
<dbReference type="InterPro" id="IPR050638">
    <property type="entry name" value="AA-Vitamin_Transporters"/>
</dbReference>
<feature type="transmembrane region" description="Helical" evidence="6">
    <location>
        <begin position="128"/>
        <end position="145"/>
    </location>
</feature>
<evidence type="ECO:0000256" key="1">
    <source>
        <dbReference type="ARBA" id="ARBA00004651"/>
    </source>
</evidence>
<evidence type="ECO:0000313" key="8">
    <source>
        <dbReference type="EMBL" id="SEA19110.1"/>
    </source>
</evidence>
<evidence type="ECO:0000259" key="7">
    <source>
        <dbReference type="Pfam" id="PF00892"/>
    </source>
</evidence>
<accession>A0A1H3Z5Z5</accession>
<feature type="domain" description="EamA" evidence="7">
    <location>
        <begin position="10"/>
        <end position="145"/>
    </location>
</feature>
<evidence type="ECO:0000256" key="5">
    <source>
        <dbReference type="ARBA" id="ARBA00023136"/>
    </source>
</evidence>
<feature type="transmembrane region" description="Helical" evidence="6">
    <location>
        <begin position="9"/>
        <end position="29"/>
    </location>
</feature>
<dbReference type="PANTHER" id="PTHR32322">
    <property type="entry name" value="INNER MEMBRANE TRANSPORTER"/>
    <property type="match status" value="1"/>
</dbReference>
<feature type="transmembrane region" description="Helical" evidence="6">
    <location>
        <begin position="103"/>
        <end position="121"/>
    </location>
</feature>
<gene>
    <name evidence="8" type="ORF">SAMN04488051_10242</name>
</gene>
<keyword evidence="9" id="KW-1185">Reference proteome</keyword>
<dbReference type="Proteomes" id="UP000198773">
    <property type="component" value="Unassembled WGS sequence"/>
</dbReference>
<dbReference type="SUPFAM" id="SSF103481">
    <property type="entry name" value="Multidrug resistance efflux transporter EmrE"/>
    <property type="match status" value="2"/>
</dbReference>
<dbReference type="EMBL" id="FNRM01000002">
    <property type="protein sequence ID" value="SEA19110.1"/>
    <property type="molecule type" value="Genomic_DNA"/>
</dbReference>
<feature type="transmembrane region" description="Helical" evidence="6">
    <location>
        <begin position="71"/>
        <end position="91"/>
    </location>
</feature>
<reference evidence="8 9" key="1">
    <citation type="submission" date="2016-10" db="EMBL/GenBank/DDBJ databases">
        <authorList>
            <person name="de Groot N.N."/>
        </authorList>
    </citation>
    <scope>NUCLEOTIDE SEQUENCE [LARGE SCALE GENOMIC DNA]</scope>
    <source>
        <strain evidence="8 9">CGMCC 1.3430</strain>
    </source>
</reference>
<dbReference type="STRING" id="152573.SAMN04488051_10242"/>